<keyword evidence="2" id="KW-1185">Reference proteome</keyword>
<reference evidence="2" key="2">
    <citation type="journal article" date="2011" name="Proc. Natl. Acad. Sci. U.S.A.">
        <title>Obligate biotrophy features unraveled by the genomic analysis of rust fungi.</title>
        <authorList>
            <person name="Duplessis S."/>
            <person name="Cuomo C.A."/>
            <person name="Lin Y.-C."/>
            <person name="Aerts A."/>
            <person name="Tisserant E."/>
            <person name="Veneault-Fourrey C."/>
            <person name="Joly D.L."/>
            <person name="Hacquard S."/>
            <person name="Amselem J."/>
            <person name="Cantarel B.L."/>
            <person name="Chiu R."/>
            <person name="Coutinho P.M."/>
            <person name="Feau N."/>
            <person name="Field M."/>
            <person name="Frey P."/>
            <person name="Gelhaye E."/>
            <person name="Goldberg J."/>
            <person name="Grabherr M.G."/>
            <person name="Kodira C.D."/>
            <person name="Kohler A."/>
            <person name="Kuees U."/>
            <person name="Lindquist E.A."/>
            <person name="Lucas S.M."/>
            <person name="Mago R."/>
            <person name="Mauceli E."/>
            <person name="Morin E."/>
            <person name="Murat C."/>
            <person name="Pangilinan J.L."/>
            <person name="Park R."/>
            <person name="Pearson M."/>
            <person name="Quesneville H."/>
            <person name="Rouhier N."/>
            <person name="Sakthikumar S."/>
            <person name="Salamov A.A."/>
            <person name="Schmutz J."/>
            <person name="Selles B."/>
            <person name="Shapiro H."/>
            <person name="Tanguay P."/>
            <person name="Tuskan G.A."/>
            <person name="Henrissat B."/>
            <person name="Van de Peer Y."/>
            <person name="Rouze P."/>
            <person name="Ellis J.G."/>
            <person name="Dodds P.N."/>
            <person name="Schein J.E."/>
            <person name="Zhong S."/>
            <person name="Hamelin R.C."/>
            <person name="Grigoriev I.V."/>
            <person name="Szabo L.J."/>
            <person name="Martin F."/>
        </authorList>
    </citation>
    <scope>NUCLEOTIDE SEQUENCE [LARGE SCALE GENOMIC DNA]</scope>
    <source>
        <strain evidence="2">CRL 75-36-700-3 / race SCCL</strain>
    </source>
</reference>
<evidence type="ECO:0000313" key="1">
    <source>
        <dbReference type="EMBL" id="EFP74552.1"/>
    </source>
</evidence>
<reference key="1">
    <citation type="submission" date="2007-01" db="EMBL/GenBank/DDBJ databases">
        <title>The Genome Sequence of Puccinia graminis f. sp. tritici Strain CRL 75-36-700-3.</title>
        <authorList>
            <consortium name="The Broad Institute Genome Sequencing Platform"/>
            <person name="Birren B."/>
            <person name="Lander E."/>
            <person name="Galagan J."/>
            <person name="Nusbaum C."/>
            <person name="Devon K."/>
            <person name="Cuomo C."/>
            <person name="Jaffe D."/>
            <person name="Butler J."/>
            <person name="Alvarez P."/>
            <person name="Gnerre S."/>
            <person name="Grabherr M."/>
            <person name="Mauceli E."/>
            <person name="Brockman W."/>
            <person name="Young S."/>
            <person name="LaButti K."/>
            <person name="Sykes S."/>
            <person name="DeCaprio D."/>
            <person name="Crawford M."/>
            <person name="Koehrsen M."/>
            <person name="Engels R."/>
            <person name="Montgomery P."/>
            <person name="Pearson M."/>
            <person name="Howarth C."/>
            <person name="Larson L."/>
            <person name="White J."/>
            <person name="Zeng Q."/>
            <person name="Kodira C."/>
            <person name="Yandava C."/>
            <person name="Alvarado L."/>
            <person name="O'Leary S."/>
            <person name="Szabo L."/>
            <person name="Dean R."/>
            <person name="Schein J."/>
        </authorList>
    </citation>
    <scope>NUCLEOTIDE SEQUENCE</scope>
    <source>
        <strain>CRL 75-36-700-3</strain>
    </source>
</reference>
<gene>
    <name evidence="1" type="ORF">PGTG_00508</name>
</gene>
<name>E3JRV2_PUCGT</name>
<dbReference type="VEuPathDB" id="FungiDB:PGTG_00508"/>
<dbReference type="EMBL" id="DS178262">
    <property type="protein sequence ID" value="EFP74552.1"/>
    <property type="molecule type" value="Genomic_DNA"/>
</dbReference>
<dbReference type="GeneID" id="10527810"/>
<dbReference type="InParanoid" id="E3JRV2"/>
<dbReference type="Proteomes" id="UP000008783">
    <property type="component" value="Unassembled WGS sequence"/>
</dbReference>
<dbReference type="RefSeq" id="XP_003307558.1">
    <property type="nucleotide sequence ID" value="XM_003307510.2"/>
</dbReference>
<organism evidence="1 2">
    <name type="scientific">Puccinia graminis f. sp. tritici (strain CRL 75-36-700-3 / race SCCL)</name>
    <name type="common">Black stem rust fungus</name>
    <dbReference type="NCBI Taxonomy" id="418459"/>
    <lineage>
        <taxon>Eukaryota</taxon>
        <taxon>Fungi</taxon>
        <taxon>Dikarya</taxon>
        <taxon>Basidiomycota</taxon>
        <taxon>Pucciniomycotina</taxon>
        <taxon>Pucciniomycetes</taxon>
        <taxon>Pucciniales</taxon>
        <taxon>Pucciniaceae</taxon>
        <taxon>Puccinia</taxon>
    </lineage>
</organism>
<protein>
    <submittedName>
        <fullName evidence="1">Uncharacterized protein</fullName>
    </submittedName>
</protein>
<accession>E3JRV2</accession>
<dbReference type="KEGG" id="pgr:PGTG_00508"/>
<dbReference type="HOGENOM" id="CLU_2868681_0_0_1"/>
<proteinExistence type="predicted"/>
<evidence type="ECO:0000313" key="2">
    <source>
        <dbReference type="Proteomes" id="UP000008783"/>
    </source>
</evidence>
<sequence length="64" mass="7229">MSKTDSVSETVTQTTRFLLTSSNYTIWILPMAAKLEDIGIRTYFTGVLKTDEKTPSEELAQLEK</sequence>
<dbReference type="AlphaFoldDB" id="E3JRV2"/>